<evidence type="ECO:0000256" key="1">
    <source>
        <dbReference type="ARBA" id="ARBA00006484"/>
    </source>
</evidence>
<accession>A0A550CC92</accession>
<dbReference type="InterPro" id="IPR002347">
    <property type="entry name" value="SDR_fam"/>
</dbReference>
<dbReference type="GO" id="GO:0016491">
    <property type="term" value="F:oxidoreductase activity"/>
    <property type="evidence" value="ECO:0007669"/>
    <property type="project" value="UniProtKB-KW"/>
</dbReference>
<dbReference type="AlphaFoldDB" id="A0A550CC92"/>
<evidence type="ECO:0000313" key="5">
    <source>
        <dbReference type="Proteomes" id="UP000320762"/>
    </source>
</evidence>
<dbReference type="PANTHER" id="PTHR24320">
    <property type="entry name" value="RETINOL DEHYDROGENASE"/>
    <property type="match status" value="1"/>
</dbReference>
<sequence>MPTTLGTIFSQCIKHPSLIPKLFVEYYPPKPKFSPDEIPDLTGKVFFVTGGNSGIGKEAIESAIGEWKQATGREATFIQMDLGDLKTIKPAVDEFLSKESRLDVLYNNAGVMIPPKEELTKDGYDLQFGTNVLGHFLLTRLLLPKLLESAQGGHARIVTMTSVVRLSGILDFATVKPGRARDATSAWVLYFQSKLGDEILAQELARRYGNRGIVSLATAPGNLDTSLWKHHANAKPLMHKLTKTRLKPPRLGALAPLYAATMPEAAKHNGRTWRPYGLLAGDNPLATNPALGRDLWTWCEEQAIKVVGELPDVKTA</sequence>
<comment type="caution">
    <text evidence="4">The sequence shown here is derived from an EMBL/GenBank/DDBJ whole genome shotgun (WGS) entry which is preliminary data.</text>
</comment>
<dbReference type="STRING" id="97359.A0A550CC92"/>
<dbReference type="InterPro" id="IPR036291">
    <property type="entry name" value="NAD(P)-bd_dom_sf"/>
</dbReference>
<evidence type="ECO:0000256" key="3">
    <source>
        <dbReference type="ARBA" id="ARBA00023002"/>
    </source>
</evidence>
<proteinExistence type="inferred from homology"/>
<keyword evidence="3" id="KW-0560">Oxidoreductase</keyword>
<dbReference type="OrthoDB" id="191139at2759"/>
<keyword evidence="2" id="KW-0521">NADP</keyword>
<evidence type="ECO:0000256" key="2">
    <source>
        <dbReference type="ARBA" id="ARBA00022857"/>
    </source>
</evidence>
<keyword evidence="5" id="KW-1185">Reference proteome</keyword>
<protein>
    <submittedName>
        <fullName evidence="4">NAD(P)-binding protein</fullName>
    </submittedName>
</protein>
<dbReference type="EMBL" id="VDMD01000013">
    <property type="protein sequence ID" value="TRM62417.1"/>
    <property type="molecule type" value="Genomic_DNA"/>
</dbReference>
<evidence type="ECO:0000313" key="4">
    <source>
        <dbReference type="EMBL" id="TRM62417.1"/>
    </source>
</evidence>
<dbReference type="Proteomes" id="UP000320762">
    <property type="component" value="Unassembled WGS sequence"/>
</dbReference>
<organism evidence="4 5">
    <name type="scientific">Schizophyllum amplum</name>
    <dbReference type="NCBI Taxonomy" id="97359"/>
    <lineage>
        <taxon>Eukaryota</taxon>
        <taxon>Fungi</taxon>
        <taxon>Dikarya</taxon>
        <taxon>Basidiomycota</taxon>
        <taxon>Agaricomycotina</taxon>
        <taxon>Agaricomycetes</taxon>
        <taxon>Agaricomycetidae</taxon>
        <taxon>Agaricales</taxon>
        <taxon>Schizophyllaceae</taxon>
        <taxon>Schizophyllum</taxon>
    </lineage>
</organism>
<dbReference type="Gene3D" id="3.40.50.720">
    <property type="entry name" value="NAD(P)-binding Rossmann-like Domain"/>
    <property type="match status" value="1"/>
</dbReference>
<comment type="similarity">
    <text evidence="1">Belongs to the short-chain dehydrogenases/reductases (SDR) family.</text>
</comment>
<dbReference type="PRINTS" id="PR00081">
    <property type="entry name" value="GDHRDH"/>
</dbReference>
<dbReference type="SUPFAM" id="SSF51735">
    <property type="entry name" value="NAD(P)-binding Rossmann-fold domains"/>
    <property type="match status" value="1"/>
</dbReference>
<name>A0A550CC92_9AGAR</name>
<dbReference type="PANTHER" id="PTHR24320:SF236">
    <property type="entry name" value="SHORT-CHAIN DEHYDROGENASE-RELATED"/>
    <property type="match status" value="1"/>
</dbReference>
<dbReference type="Pfam" id="PF00106">
    <property type="entry name" value="adh_short"/>
    <property type="match status" value="1"/>
</dbReference>
<reference evidence="4 5" key="1">
    <citation type="journal article" date="2019" name="New Phytol.">
        <title>Comparative genomics reveals unique wood-decay strategies and fruiting body development in the Schizophyllaceae.</title>
        <authorList>
            <person name="Almasi E."/>
            <person name="Sahu N."/>
            <person name="Krizsan K."/>
            <person name="Balint B."/>
            <person name="Kovacs G.M."/>
            <person name="Kiss B."/>
            <person name="Cseklye J."/>
            <person name="Drula E."/>
            <person name="Henrissat B."/>
            <person name="Nagy I."/>
            <person name="Chovatia M."/>
            <person name="Adam C."/>
            <person name="LaButti K."/>
            <person name="Lipzen A."/>
            <person name="Riley R."/>
            <person name="Grigoriev I.V."/>
            <person name="Nagy L.G."/>
        </authorList>
    </citation>
    <scope>NUCLEOTIDE SEQUENCE [LARGE SCALE GENOMIC DNA]</scope>
    <source>
        <strain evidence="4 5">NL-1724</strain>
    </source>
</reference>
<gene>
    <name evidence="4" type="ORF">BD626DRAFT_595885</name>
</gene>